<evidence type="ECO:0000313" key="6">
    <source>
        <dbReference type="Proteomes" id="UP001652624"/>
    </source>
</evidence>
<dbReference type="eggNOG" id="ENOG502S1S1">
    <property type="taxonomic scope" value="Eukaryota"/>
</dbReference>
<dbReference type="SUPFAM" id="SSF53955">
    <property type="entry name" value="Lysozyme-like"/>
    <property type="match status" value="1"/>
</dbReference>
<dbReference type="InterPro" id="IPR000974">
    <property type="entry name" value="Glyco_hydro_22_lys"/>
</dbReference>
<dbReference type="PANTHER" id="PTHR11407">
    <property type="entry name" value="LYSOZYME C"/>
    <property type="match status" value="1"/>
</dbReference>
<dbReference type="InParanoid" id="A0A1S2ZA98"/>
<feature type="signal peptide" evidence="4">
    <location>
        <begin position="1"/>
        <end position="19"/>
    </location>
</feature>
<evidence type="ECO:0000259" key="5">
    <source>
        <dbReference type="PROSITE" id="PS00128"/>
    </source>
</evidence>
<reference evidence="7" key="1">
    <citation type="submission" date="2025-08" db="UniProtKB">
        <authorList>
            <consortium name="RefSeq"/>
        </authorList>
    </citation>
    <scope>IDENTIFICATION</scope>
</reference>
<feature type="chain" id="PRO_5010222583" evidence="4">
    <location>
        <begin position="20"/>
        <end position="148"/>
    </location>
</feature>
<dbReference type="PROSITE" id="PS51348">
    <property type="entry name" value="GLYCOSYL_HYDROL_F22_2"/>
    <property type="match status" value="1"/>
</dbReference>
<name>A0A1S2ZA98_ERIEU</name>
<dbReference type="OrthoDB" id="17373at2759"/>
<dbReference type="InterPro" id="IPR001916">
    <property type="entry name" value="Glyco_hydro_22"/>
</dbReference>
<dbReference type="Pfam" id="PF00062">
    <property type="entry name" value="Lys"/>
    <property type="match status" value="1"/>
</dbReference>
<accession>A0A1S2ZA98</accession>
<dbReference type="SMART" id="SM00263">
    <property type="entry name" value="LYZ1"/>
    <property type="match status" value="1"/>
</dbReference>
<dbReference type="Proteomes" id="UP001652624">
    <property type="component" value="Chromosome 7"/>
</dbReference>
<gene>
    <name evidence="7" type="primary">LALBA</name>
</gene>
<dbReference type="PRINTS" id="PR00137">
    <property type="entry name" value="LYSOZYME"/>
</dbReference>
<organism evidence="6 7">
    <name type="scientific">Erinaceus europaeus</name>
    <name type="common">Western European hedgehog</name>
    <dbReference type="NCBI Taxonomy" id="9365"/>
    <lineage>
        <taxon>Eukaryota</taxon>
        <taxon>Metazoa</taxon>
        <taxon>Chordata</taxon>
        <taxon>Craniata</taxon>
        <taxon>Vertebrata</taxon>
        <taxon>Euteleostomi</taxon>
        <taxon>Mammalia</taxon>
        <taxon>Eutheria</taxon>
        <taxon>Laurasiatheria</taxon>
        <taxon>Eulipotyphla</taxon>
        <taxon>Erinaceidae</taxon>
        <taxon>Erinaceinae</taxon>
        <taxon>Erinaceus</taxon>
    </lineage>
</organism>
<dbReference type="FunFam" id="1.10.530.10:FF:000001">
    <property type="entry name" value="Lysozyme C"/>
    <property type="match status" value="1"/>
</dbReference>
<sequence>MKAILLLSVFSYFFAAYEARIWSRCELAHYLKTSGLAAYSGYDLAHWICLIQHQSNFNTRTLIKRNSDGSSDYGLFQLNSRRWCKESNYSSTNTCNTACSKFLDGNIDDDIRCAKKVVTEPNRMSAWVAWVRHCKGRNLSPYLASCNL</sequence>
<comment type="similarity">
    <text evidence="1 3">Belongs to the glycosyl hydrolase 22 family.</text>
</comment>
<dbReference type="RefSeq" id="XP_007516304.1">
    <property type="nucleotide sequence ID" value="XM_007516242.2"/>
</dbReference>
<dbReference type="InterPro" id="IPR023346">
    <property type="entry name" value="Lysozyme-like_dom_sf"/>
</dbReference>
<evidence type="ECO:0000256" key="2">
    <source>
        <dbReference type="ARBA" id="ARBA00023157"/>
    </source>
</evidence>
<dbReference type="InterPro" id="IPR019799">
    <property type="entry name" value="Glyco_hydro_22_CS"/>
</dbReference>
<dbReference type="Gene3D" id="1.10.530.10">
    <property type="match status" value="1"/>
</dbReference>
<dbReference type="GO" id="GO:0003796">
    <property type="term" value="F:lysozyme activity"/>
    <property type="evidence" value="ECO:0007669"/>
    <property type="project" value="InterPro"/>
</dbReference>
<keyword evidence="4" id="KW-0732">Signal</keyword>
<evidence type="ECO:0000256" key="4">
    <source>
        <dbReference type="SAM" id="SignalP"/>
    </source>
</evidence>
<dbReference type="PROSITE" id="PS00128">
    <property type="entry name" value="GLYCOSYL_HYDROL_F22_1"/>
    <property type="match status" value="1"/>
</dbReference>
<protein>
    <submittedName>
        <fullName evidence="7">Alpha-lactalbumin</fullName>
    </submittedName>
</protein>
<evidence type="ECO:0000256" key="3">
    <source>
        <dbReference type="RuleBase" id="RU004440"/>
    </source>
</evidence>
<dbReference type="CDD" id="cd16897">
    <property type="entry name" value="LYZ_C"/>
    <property type="match status" value="1"/>
</dbReference>
<evidence type="ECO:0000256" key="1">
    <source>
        <dbReference type="ARBA" id="ARBA00010859"/>
    </source>
</evidence>
<dbReference type="AlphaFoldDB" id="A0A1S2ZA98"/>
<keyword evidence="2" id="KW-1015">Disulfide bond</keyword>
<dbReference type="PANTHER" id="PTHR11407:SF69">
    <property type="entry name" value="LYSOZYME C, MILK ISOZYME"/>
    <property type="match status" value="1"/>
</dbReference>
<dbReference type="PRINTS" id="PR00135">
    <property type="entry name" value="LYZLACT"/>
</dbReference>
<keyword evidence="6" id="KW-1185">Reference proteome</keyword>
<feature type="domain" description="Glycosyl hydrolases family 22 (GH22)" evidence="5">
    <location>
        <begin position="95"/>
        <end position="113"/>
    </location>
</feature>
<proteinExistence type="inferred from homology"/>
<evidence type="ECO:0000313" key="7">
    <source>
        <dbReference type="RefSeq" id="XP_007516304.1"/>
    </source>
</evidence>